<keyword evidence="1" id="KW-0472">Membrane</keyword>
<dbReference type="EMBL" id="UINC01017156">
    <property type="protein sequence ID" value="SVA70832.1"/>
    <property type="molecule type" value="Genomic_DNA"/>
</dbReference>
<gene>
    <name evidence="2" type="ORF">METZ01_LOCUS123686</name>
</gene>
<feature type="non-terminal residue" evidence="2">
    <location>
        <position position="103"/>
    </location>
</feature>
<evidence type="ECO:0000313" key="2">
    <source>
        <dbReference type="EMBL" id="SVA70832.1"/>
    </source>
</evidence>
<accession>A0A381Y2A5</accession>
<sequence>MDGNTLRLLIFISVFILMLILESLIPRHPTVDSKPRRLGIHLGLSGLNTILLKLVFGAAAIGAAKTVEIKGWGLLNILDWNNVVEFFLVIVFLDLSIYFQHVI</sequence>
<feature type="transmembrane region" description="Helical" evidence="1">
    <location>
        <begin position="83"/>
        <end position="99"/>
    </location>
</feature>
<feature type="non-terminal residue" evidence="2">
    <location>
        <position position="1"/>
    </location>
</feature>
<feature type="transmembrane region" description="Helical" evidence="1">
    <location>
        <begin position="38"/>
        <end position="63"/>
    </location>
</feature>
<organism evidence="2">
    <name type="scientific">marine metagenome</name>
    <dbReference type="NCBI Taxonomy" id="408172"/>
    <lineage>
        <taxon>unclassified sequences</taxon>
        <taxon>metagenomes</taxon>
        <taxon>ecological metagenomes</taxon>
    </lineage>
</organism>
<name>A0A381Y2A5_9ZZZZ</name>
<evidence type="ECO:0000256" key="1">
    <source>
        <dbReference type="SAM" id="Phobius"/>
    </source>
</evidence>
<keyword evidence="1" id="KW-0812">Transmembrane</keyword>
<protein>
    <submittedName>
        <fullName evidence="2">Uncharacterized protein</fullName>
    </submittedName>
</protein>
<reference evidence="2" key="1">
    <citation type="submission" date="2018-05" db="EMBL/GenBank/DDBJ databases">
        <authorList>
            <person name="Lanie J.A."/>
            <person name="Ng W.-L."/>
            <person name="Kazmierczak K.M."/>
            <person name="Andrzejewski T.M."/>
            <person name="Davidsen T.M."/>
            <person name="Wayne K.J."/>
            <person name="Tettelin H."/>
            <person name="Glass J.I."/>
            <person name="Rusch D."/>
            <person name="Podicherti R."/>
            <person name="Tsui H.-C.T."/>
            <person name="Winkler M.E."/>
        </authorList>
    </citation>
    <scope>NUCLEOTIDE SEQUENCE</scope>
</reference>
<keyword evidence="1" id="KW-1133">Transmembrane helix</keyword>
<dbReference type="AlphaFoldDB" id="A0A381Y2A5"/>
<proteinExistence type="predicted"/>
<feature type="transmembrane region" description="Helical" evidence="1">
    <location>
        <begin position="6"/>
        <end position="26"/>
    </location>
</feature>